<evidence type="ECO:0000259" key="2">
    <source>
        <dbReference type="Pfam" id="PF04542"/>
    </source>
</evidence>
<dbReference type="AlphaFoldDB" id="A0A921P4H4"/>
<proteinExistence type="predicted"/>
<gene>
    <name evidence="3" type="ORF">CR938_01750</name>
</gene>
<protein>
    <submittedName>
        <fullName evidence="3">RNA polymerase subunit sigma-24</fullName>
    </submittedName>
</protein>
<accession>A0A921P4H4</accession>
<dbReference type="InterPro" id="IPR007627">
    <property type="entry name" value="RNA_pol_sigma70_r2"/>
</dbReference>
<evidence type="ECO:0000313" key="3">
    <source>
        <dbReference type="EMBL" id="KAF1690605.1"/>
    </source>
</evidence>
<evidence type="ECO:0000256" key="1">
    <source>
        <dbReference type="SAM" id="MobiDB-lite"/>
    </source>
</evidence>
<dbReference type="GO" id="GO:0006352">
    <property type="term" value="P:DNA-templated transcription initiation"/>
    <property type="evidence" value="ECO:0007669"/>
    <property type="project" value="InterPro"/>
</dbReference>
<name>A0A921P4H4_9GAMM</name>
<feature type="compositionally biased region" description="Basic residues" evidence="1">
    <location>
        <begin position="1"/>
        <end position="11"/>
    </location>
</feature>
<dbReference type="SUPFAM" id="SSF88946">
    <property type="entry name" value="Sigma2 domain of RNA polymerase sigma factors"/>
    <property type="match status" value="1"/>
</dbReference>
<reference evidence="3" key="1">
    <citation type="submission" date="2017-10" db="EMBL/GenBank/DDBJ databases">
        <title>Whole genome sequencing of members of genus Pseudoxanthomonas.</title>
        <authorList>
            <person name="Kumar S."/>
            <person name="Bansal K."/>
            <person name="Kaur A."/>
            <person name="Patil P."/>
            <person name="Sharma S."/>
            <person name="Patil P.B."/>
        </authorList>
    </citation>
    <scope>NUCLEOTIDE SEQUENCE</scope>
    <source>
        <strain evidence="3">DSM 22914</strain>
    </source>
</reference>
<dbReference type="Proteomes" id="UP000717981">
    <property type="component" value="Unassembled WGS sequence"/>
</dbReference>
<feature type="domain" description="RNA polymerase sigma-70 region 2" evidence="2">
    <location>
        <begin position="62"/>
        <end position="125"/>
    </location>
</feature>
<comment type="caution">
    <text evidence="3">The sequence shown here is derived from an EMBL/GenBank/DDBJ whole genome shotgun (WGS) entry which is preliminary data.</text>
</comment>
<sequence length="270" mass="30273">MPSLRRGRRPFPPHMDKPARPASHPARSIREFGHMFQTTRWSLVLETRQSSEAGRLALEALCRAYRSPVVAYLRARGLPPSDAEDLAQSFFEQLLRRRLHATADPGRGRFRAFLLTSLKHFLANEHQRACAARRGGNAAPLPLEPDFEAPDQAAMSPDAVFERDYALTVVARAMDRLRVEAERAGKSALFAQLEPFLLEPPDPADYAALCAHLDMRRNTLAVTIHRLRNRLRETVRAELRETVDDPATLEHEVEALGRALARRPGPAAVA</sequence>
<dbReference type="Gene3D" id="1.10.1740.10">
    <property type="match status" value="1"/>
</dbReference>
<organism evidence="3 4">
    <name type="scientific">Pseudoxanthomonas taiwanensis</name>
    <dbReference type="NCBI Taxonomy" id="176598"/>
    <lineage>
        <taxon>Bacteria</taxon>
        <taxon>Pseudomonadati</taxon>
        <taxon>Pseudomonadota</taxon>
        <taxon>Gammaproteobacteria</taxon>
        <taxon>Lysobacterales</taxon>
        <taxon>Lysobacteraceae</taxon>
        <taxon>Pseudoxanthomonas</taxon>
    </lineage>
</organism>
<keyword evidence="4" id="KW-1185">Reference proteome</keyword>
<evidence type="ECO:0000313" key="4">
    <source>
        <dbReference type="Proteomes" id="UP000717981"/>
    </source>
</evidence>
<dbReference type="InterPro" id="IPR013325">
    <property type="entry name" value="RNA_pol_sigma_r2"/>
</dbReference>
<dbReference type="Pfam" id="PF04542">
    <property type="entry name" value="Sigma70_r2"/>
    <property type="match status" value="1"/>
</dbReference>
<dbReference type="EMBL" id="PDWK01000004">
    <property type="protein sequence ID" value="KAF1690605.1"/>
    <property type="molecule type" value="Genomic_DNA"/>
</dbReference>
<dbReference type="GO" id="GO:0003700">
    <property type="term" value="F:DNA-binding transcription factor activity"/>
    <property type="evidence" value="ECO:0007669"/>
    <property type="project" value="InterPro"/>
</dbReference>
<feature type="region of interest" description="Disordered" evidence="1">
    <location>
        <begin position="1"/>
        <end position="26"/>
    </location>
</feature>